<gene>
    <name evidence="2" type="ORF">PROFUN_01429</name>
</gene>
<dbReference type="EMBL" id="MDYQ01000022">
    <property type="protein sequence ID" value="PRP87167.1"/>
    <property type="molecule type" value="Genomic_DNA"/>
</dbReference>
<name>A0A2P6NT71_9EUKA</name>
<dbReference type="Proteomes" id="UP000241769">
    <property type="component" value="Unassembled WGS sequence"/>
</dbReference>
<dbReference type="PROSITE" id="PS51257">
    <property type="entry name" value="PROKAR_LIPOPROTEIN"/>
    <property type="match status" value="1"/>
</dbReference>
<comment type="caution">
    <text evidence="2">The sequence shown here is derived from an EMBL/GenBank/DDBJ whole genome shotgun (WGS) entry which is preliminary data.</text>
</comment>
<sequence length="271" mass="27584">MHKFTTSLLLVALVACGIHAQRMPLLSSVPVDVLRNGVLTQGVLNGLGGLAGRSTGGPFGGLLGGLLGGKGVAVSAAYSTSVFVHADIAANIAIDLPTQGGLLDSLTGMVGKVCSTGDVVQRILPTTTVLSVKTKVDVQVIVGVVADVSLSLPAGCDPIFSQESIYGNVQLGVKIDLSADIEAAATLLSPVLNFAPVTDGAIGVLKMSPVDNSYMALPTHFDTASGRAVANLGASAIAGTYIFVNIKANSPCLLRRSRLTSAGISQSLRNY</sequence>
<keyword evidence="1" id="KW-0732">Signal</keyword>
<evidence type="ECO:0000313" key="3">
    <source>
        <dbReference type="Proteomes" id="UP000241769"/>
    </source>
</evidence>
<feature type="signal peptide" evidence="1">
    <location>
        <begin position="1"/>
        <end position="20"/>
    </location>
</feature>
<dbReference type="InParanoid" id="A0A2P6NT71"/>
<organism evidence="2 3">
    <name type="scientific">Planoprotostelium fungivorum</name>
    <dbReference type="NCBI Taxonomy" id="1890364"/>
    <lineage>
        <taxon>Eukaryota</taxon>
        <taxon>Amoebozoa</taxon>
        <taxon>Evosea</taxon>
        <taxon>Variosea</taxon>
        <taxon>Cavosteliida</taxon>
        <taxon>Cavosteliaceae</taxon>
        <taxon>Planoprotostelium</taxon>
    </lineage>
</organism>
<feature type="chain" id="PRO_5015170393" evidence="1">
    <location>
        <begin position="21"/>
        <end position="271"/>
    </location>
</feature>
<evidence type="ECO:0000256" key="1">
    <source>
        <dbReference type="SAM" id="SignalP"/>
    </source>
</evidence>
<protein>
    <submittedName>
        <fullName evidence="2">Uncharacterized protein</fullName>
    </submittedName>
</protein>
<dbReference type="AlphaFoldDB" id="A0A2P6NT71"/>
<accession>A0A2P6NT71</accession>
<keyword evidence="3" id="KW-1185">Reference proteome</keyword>
<proteinExistence type="predicted"/>
<reference evidence="2 3" key="1">
    <citation type="journal article" date="2018" name="Genome Biol. Evol.">
        <title>Multiple Roots of Fruiting Body Formation in Amoebozoa.</title>
        <authorList>
            <person name="Hillmann F."/>
            <person name="Forbes G."/>
            <person name="Novohradska S."/>
            <person name="Ferling I."/>
            <person name="Riege K."/>
            <person name="Groth M."/>
            <person name="Westermann M."/>
            <person name="Marz M."/>
            <person name="Spaller T."/>
            <person name="Winckler T."/>
            <person name="Schaap P."/>
            <person name="Glockner G."/>
        </authorList>
    </citation>
    <scope>NUCLEOTIDE SEQUENCE [LARGE SCALE GENOMIC DNA]</scope>
    <source>
        <strain evidence="2 3">Jena</strain>
    </source>
</reference>
<evidence type="ECO:0000313" key="2">
    <source>
        <dbReference type="EMBL" id="PRP87167.1"/>
    </source>
</evidence>